<keyword evidence="3" id="KW-1185">Reference proteome</keyword>
<evidence type="ECO:0000256" key="1">
    <source>
        <dbReference type="SAM" id="MobiDB-lite"/>
    </source>
</evidence>
<keyword evidence="2" id="KW-0436">Ligase</keyword>
<reference evidence="2" key="1">
    <citation type="submission" date="2022-03" db="EMBL/GenBank/DDBJ databases">
        <authorList>
            <person name="Alioto T."/>
            <person name="Alioto T."/>
            <person name="Gomez Garrido J."/>
        </authorList>
    </citation>
    <scope>NUCLEOTIDE SEQUENCE</scope>
</reference>
<feature type="compositionally biased region" description="Basic and acidic residues" evidence="1">
    <location>
        <begin position="17"/>
        <end position="30"/>
    </location>
</feature>
<feature type="region of interest" description="Disordered" evidence="1">
    <location>
        <begin position="1"/>
        <end position="32"/>
    </location>
</feature>
<gene>
    <name evidence="2" type="ORF">PECUL_23A059308</name>
</gene>
<name>A0AAD1SEQ0_PELCU</name>
<dbReference type="AlphaFoldDB" id="A0AAD1SEQ0"/>
<feature type="region of interest" description="Disordered" evidence="1">
    <location>
        <begin position="48"/>
        <end position="72"/>
    </location>
</feature>
<evidence type="ECO:0000313" key="2">
    <source>
        <dbReference type="EMBL" id="CAH2299596.1"/>
    </source>
</evidence>
<organism evidence="2 3">
    <name type="scientific">Pelobates cultripes</name>
    <name type="common">Western spadefoot toad</name>
    <dbReference type="NCBI Taxonomy" id="61616"/>
    <lineage>
        <taxon>Eukaryota</taxon>
        <taxon>Metazoa</taxon>
        <taxon>Chordata</taxon>
        <taxon>Craniata</taxon>
        <taxon>Vertebrata</taxon>
        <taxon>Euteleostomi</taxon>
        <taxon>Amphibia</taxon>
        <taxon>Batrachia</taxon>
        <taxon>Anura</taxon>
        <taxon>Pelobatoidea</taxon>
        <taxon>Pelobatidae</taxon>
        <taxon>Pelobates</taxon>
    </lineage>
</organism>
<dbReference type="EMBL" id="OW240917">
    <property type="protein sequence ID" value="CAH2299596.1"/>
    <property type="molecule type" value="Genomic_DNA"/>
</dbReference>
<feature type="compositionally biased region" description="Polar residues" evidence="1">
    <location>
        <begin position="55"/>
        <end position="64"/>
    </location>
</feature>
<dbReference type="GO" id="GO:0016874">
    <property type="term" value="F:ligase activity"/>
    <property type="evidence" value="ECO:0007669"/>
    <property type="project" value="UniProtKB-KW"/>
</dbReference>
<evidence type="ECO:0000313" key="3">
    <source>
        <dbReference type="Proteomes" id="UP001295444"/>
    </source>
</evidence>
<proteinExistence type="predicted"/>
<accession>A0AAD1SEQ0</accession>
<sequence length="149" mass="16830">MARRARRPAAARLPEIVNDKEPEKNREDVSQRLLPDVIGKRIEAPLRKDDKITLKPTNPQSLSDSENEEPFSGRSFYKSAFVSKSNINSLTSLSWSINSKIERSQSCNDTLNERCTRGRKATQLPKSKVALPEFILKFGDPVIGINYTL</sequence>
<dbReference type="Proteomes" id="UP001295444">
    <property type="component" value="Chromosome 06"/>
</dbReference>
<protein>
    <submittedName>
        <fullName evidence="2">E3 ubiquitin- ligase RNF169</fullName>
    </submittedName>
</protein>